<feature type="compositionally biased region" description="Polar residues" evidence="1">
    <location>
        <begin position="22"/>
        <end position="34"/>
    </location>
</feature>
<gene>
    <name evidence="3" type="ORF">LCGC14_1285820</name>
</gene>
<dbReference type="AlphaFoldDB" id="A0A0F9NX07"/>
<accession>A0A0F9NX07</accession>
<evidence type="ECO:0000259" key="2">
    <source>
        <dbReference type="Pfam" id="PF23343"/>
    </source>
</evidence>
<protein>
    <recommendedName>
        <fullName evidence="2">Replication-associated protein ORF2/G2P domain-containing protein</fullName>
    </recommendedName>
</protein>
<organism evidence="3">
    <name type="scientific">marine sediment metagenome</name>
    <dbReference type="NCBI Taxonomy" id="412755"/>
    <lineage>
        <taxon>unclassified sequences</taxon>
        <taxon>metagenomes</taxon>
        <taxon>ecological metagenomes</taxon>
    </lineage>
</organism>
<comment type="caution">
    <text evidence="3">The sequence shown here is derived from an EMBL/GenBank/DDBJ whole genome shotgun (WGS) entry which is preliminary data.</text>
</comment>
<evidence type="ECO:0000313" key="3">
    <source>
        <dbReference type="EMBL" id="KKM85767.1"/>
    </source>
</evidence>
<feature type="region of interest" description="Disordered" evidence="1">
    <location>
        <begin position="1"/>
        <end position="34"/>
    </location>
</feature>
<evidence type="ECO:0000256" key="1">
    <source>
        <dbReference type="SAM" id="MobiDB-lite"/>
    </source>
</evidence>
<proteinExistence type="predicted"/>
<name>A0A0F9NX07_9ZZZZ</name>
<dbReference type="InterPro" id="IPR056906">
    <property type="entry name" value="ORF2/G2P_dom"/>
</dbReference>
<feature type="domain" description="Replication-associated protein ORF2/G2P" evidence="2">
    <location>
        <begin position="96"/>
        <end position="182"/>
    </location>
</feature>
<reference evidence="3" key="1">
    <citation type="journal article" date="2015" name="Nature">
        <title>Complex archaea that bridge the gap between prokaryotes and eukaryotes.</title>
        <authorList>
            <person name="Spang A."/>
            <person name="Saw J.H."/>
            <person name="Jorgensen S.L."/>
            <person name="Zaremba-Niedzwiedzka K."/>
            <person name="Martijn J."/>
            <person name="Lind A.E."/>
            <person name="van Eijk R."/>
            <person name="Schleper C."/>
            <person name="Guy L."/>
            <person name="Ettema T.J."/>
        </authorList>
    </citation>
    <scope>NUCLEOTIDE SEQUENCE</scope>
</reference>
<sequence>MATAPSIQEAPAEGAPSLVTIPHNSATPSSKLRQQESYCPNATVVEGVCDEHNNTRWVLAPCKNRRCEHCGPVGRFKIAQRIALGVRTLWPCSWQVLTFAEDISKKDAVRKLSKFIRWLRTEIPGLQYAATYELTKRGRLHINLIVGPWSRIEQQKLQRIWGHRLWIQWVKEERSLAREVAKSYSPESLGNYLSKLEQAVPTDRRVSFSKDWPKLPKHHEERHAPIMWT</sequence>
<feature type="non-terminal residue" evidence="3">
    <location>
        <position position="229"/>
    </location>
</feature>
<dbReference type="Pfam" id="PF23343">
    <property type="entry name" value="REP_ORF2-G2P"/>
    <property type="match status" value="1"/>
</dbReference>
<dbReference type="EMBL" id="LAZR01007359">
    <property type="protein sequence ID" value="KKM85767.1"/>
    <property type="molecule type" value="Genomic_DNA"/>
</dbReference>